<protein>
    <submittedName>
        <fullName evidence="1">Uncharacterized protein</fullName>
    </submittedName>
</protein>
<dbReference type="EMBL" id="AGNL01019047">
    <property type="protein sequence ID" value="EJK62207.1"/>
    <property type="molecule type" value="Genomic_DNA"/>
</dbReference>
<dbReference type="Proteomes" id="UP000266841">
    <property type="component" value="Unassembled WGS sequence"/>
</dbReference>
<proteinExistence type="predicted"/>
<evidence type="ECO:0000313" key="2">
    <source>
        <dbReference type="Proteomes" id="UP000266841"/>
    </source>
</evidence>
<gene>
    <name evidence="1" type="ORF">THAOC_17191</name>
</gene>
<sequence length="181" mass="20600">MSNSDETLSATHPAIPEDGASILESLHGRERRALRGISMAEFENAIKYGERQPCGVDPKTGRQRWLFRYERGGITVVTDESQTMEVTSWTHPCWGLNLEKVHITEDMKRSHHQADQDSKRARHCWNSHAVAVVDQSGSMRKTDAEGGVTRSDLVWLCLAIDYIGRRLRTGEATQKDYFHLY</sequence>
<comment type="caution">
    <text evidence="1">The sequence shown here is derived from an EMBL/GenBank/DDBJ whole genome shotgun (WGS) entry which is preliminary data.</text>
</comment>
<dbReference type="OrthoDB" id="301415at2759"/>
<dbReference type="AlphaFoldDB" id="K0SVK3"/>
<reference evidence="1 2" key="1">
    <citation type="journal article" date="2012" name="Genome Biol.">
        <title>Genome and low-iron response of an oceanic diatom adapted to chronic iron limitation.</title>
        <authorList>
            <person name="Lommer M."/>
            <person name="Specht M."/>
            <person name="Roy A.S."/>
            <person name="Kraemer L."/>
            <person name="Andreson R."/>
            <person name="Gutowska M.A."/>
            <person name="Wolf J."/>
            <person name="Bergner S.V."/>
            <person name="Schilhabel M.B."/>
            <person name="Klostermeier U.C."/>
            <person name="Beiko R.G."/>
            <person name="Rosenstiel P."/>
            <person name="Hippler M."/>
            <person name="Laroche J."/>
        </authorList>
    </citation>
    <scope>NUCLEOTIDE SEQUENCE [LARGE SCALE GENOMIC DNA]</scope>
    <source>
        <strain evidence="1 2">CCMP1005</strain>
    </source>
</reference>
<name>K0SVK3_THAOC</name>
<keyword evidence="2" id="KW-1185">Reference proteome</keyword>
<evidence type="ECO:0000313" key="1">
    <source>
        <dbReference type="EMBL" id="EJK62207.1"/>
    </source>
</evidence>
<organism evidence="1 2">
    <name type="scientific">Thalassiosira oceanica</name>
    <name type="common">Marine diatom</name>
    <dbReference type="NCBI Taxonomy" id="159749"/>
    <lineage>
        <taxon>Eukaryota</taxon>
        <taxon>Sar</taxon>
        <taxon>Stramenopiles</taxon>
        <taxon>Ochrophyta</taxon>
        <taxon>Bacillariophyta</taxon>
        <taxon>Coscinodiscophyceae</taxon>
        <taxon>Thalassiosirophycidae</taxon>
        <taxon>Thalassiosirales</taxon>
        <taxon>Thalassiosiraceae</taxon>
        <taxon>Thalassiosira</taxon>
    </lineage>
</organism>
<accession>K0SVK3</accession>